<name>A0AAV4J830_9GAST</name>
<evidence type="ECO:0000313" key="2">
    <source>
        <dbReference type="EMBL" id="GFS18571.1"/>
    </source>
</evidence>
<accession>A0AAV4J830</accession>
<comment type="caution">
    <text evidence="2">The sequence shown here is derived from an EMBL/GenBank/DDBJ whole genome shotgun (WGS) entry which is preliminary data.</text>
</comment>
<dbReference type="AlphaFoldDB" id="A0AAV4J830"/>
<proteinExistence type="predicted"/>
<feature type="region of interest" description="Disordered" evidence="1">
    <location>
        <begin position="30"/>
        <end position="55"/>
    </location>
</feature>
<organism evidence="2 3">
    <name type="scientific">Elysia marginata</name>
    <dbReference type="NCBI Taxonomy" id="1093978"/>
    <lineage>
        <taxon>Eukaryota</taxon>
        <taxon>Metazoa</taxon>
        <taxon>Spiralia</taxon>
        <taxon>Lophotrochozoa</taxon>
        <taxon>Mollusca</taxon>
        <taxon>Gastropoda</taxon>
        <taxon>Heterobranchia</taxon>
        <taxon>Euthyneura</taxon>
        <taxon>Panpulmonata</taxon>
        <taxon>Sacoglossa</taxon>
        <taxon>Placobranchoidea</taxon>
        <taxon>Plakobranchidae</taxon>
        <taxon>Elysia</taxon>
    </lineage>
</organism>
<gene>
    <name evidence="2" type="ORF">ElyMa_005009400</name>
</gene>
<sequence>MTQRSLARAGAISVAWNLAGRREVPPERVVALGPGMSPEGRTEEAGGTVSDRERGGAVKGDFAGAGVLSLQMVNWATKAALRRLIVIVSERPLTSTVKYLSFLFKTR</sequence>
<protein>
    <submittedName>
        <fullName evidence="2">Uncharacterized protein</fullName>
    </submittedName>
</protein>
<dbReference type="EMBL" id="BMAT01010020">
    <property type="protein sequence ID" value="GFS18571.1"/>
    <property type="molecule type" value="Genomic_DNA"/>
</dbReference>
<reference evidence="2 3" key="1">
    <citation type="journal article" date="2021" name="Elife">
        <title>Chloroplast acquisition without the gene transfer in kleptoplastic sea slugs, Plakobranchus ocellatus.</title>
        <authorList>
            <person name="Maeda T."/>
            <person name="Takahashi S."/>
            <person name="Yoshida T."/>
            <person name="Shimamura S."/>
            <person name="Takaki Y."/>
            <person name="Nagai Y."/>
            <person name="Toyoda A."/>
            <person name="Suzuki Y."/>
            <person name="Arimoto A."/>
            <person name="Ishii H."/>
            <person name="Satoh N."/>
            <person name="Nishiyama T."/>
            <person name="Hasebe M."/>
            <person name="Maruyama T."/>
            <person name="Minagawa J."/>
            <person name="Obokata J."/>
            <person name="Shigenobu S."/>
        </authorList>
    </citation>
    <scope>NUCLEOTIDE SEQUENCE [LARGE SCALE GENOMIC DNA]</scope>
</reference>
<evidence type="ECO:0000313" key="3">
    <source>
        <dbReference type="Proteomes" id="UP000762676"/>
    </source>
</evidence>
<evidence type="ECO:0000256" key="1">
    <source>
        <dbReference type="SAM" id="MobiDB-lite"/>
    </source>
</evidence>
<dbReference type="Proteomes" id="UP000762676">
    <property type="component" value="Unassembled WGS sequence"/>
</dbReference>
<keyword evidence="3" id="KW-1185">Reference proteome</keyword>
<feature type="compositionally biased region" description="Basic and acidic residues" evidence="1">
    <location>
        <begin position="40"/>
        <end position="55"/>
    </location>
</feature>